<organism evidence="1 2">
    <name type="scientific">Collybiopsis luxurians FD-317 M1</name>
    <dbReference type="NCBI Taxonomy" id="944289"/>
    <lineage>
        <taxon>Eukaryota</taxon>
        <taxon>Fungi</taxon>
        <taxon>Dikarya</taxon>
        <taxon>Basidiomycota</taxon>
        <taxon>Agaricomycotina</taxon>
        <taxon>Agaricomycetes</taxon>
        <taxon>Agaricomycetidae</taxon>
        <taxon>Agaricales</taxon>
        <taxon>Marasmiineae</taxon>
        <taxon>Omphalotaceae</taxon>
        <taxon>Collybiopsis</taxon>
        <taxon>Collybiopsis luxurians</taxon>
    </lineage>
</organism>
<protein>
    <submittedName>
        <fullName evidence="1">Uncharacterized protein</fullName>
    </submittedName>
</protein>
<accession>A0A0D0BYH0</accession>
<keyword evidence="2" id="KW-1185">Reference proteome</keyword>
<gene>
    <name evidence="1" type="ORF">GYMLUDRAFT_51198</name>
</gene>
<evidence type="ECO:0000313" key="2">
    <source>
        <dbReference type="Proteomes" id="UP000053593"/>
    </source>
</evidence>
<sequence>MTKKTARIAWPNAEQSFDPLAYLASLIQETPLSNSSPERPTNMPIIPRLSKWGSRQTLSCACSSIFCAMIVLQWCRSFGCGENIVRVEHASIVPCFNNGCRRVGA</sequence>
<dbReference type="AlphaFoldDB" id="A0A0D0BYH0"/>
<proteinExistence type="predicted"/>
<reference evidence="1 2" key="1">
    <citation type="submission" date="2014-04" db="EMBL/GenBank/DDBJ databases">
        <title>Evolutionary Origins and Diversification of the Mycorrhizal Mutualists.</title>
        <authorList>
            <consortium name="DOE Joint Genome Institute"/>
            <consortium name="Mycorrhizal Genomics Consortium"/>
            <person name="Kohler A."/>
            <person name="Kuo A."/>
            <person name="Nagy L.G."/>
            <person name="Floudas D."/>
            <person name="Copeland A."/>
            <person name="Barry K.W."/>
            <person name="Cichocki N."/>
            <person name="Veneault-Fourrey C."/>
            <person name="LaButti K."/>
            <person name="Lindquist E.A."/>
            <person name="Lipzen A."/>
            <person name="Lundell T."/>
            <person name="Morin E."/>
            <person name="Murat C."/>
            <person name="Riley R."/>
            <person name="Ohm R."/>
            <person name="Sun H."/>
            <person name="Tunlid A."/>
            <person name="Henrissat B."/>
            <person name="Grigoriev I.V."/>
            <person name="Hibbett D.S."/>
            <person name="Martin F."/>
        </authorList>
    </citation>
    <scope>NUCLEOTIDE SEQUENCE [LARGE SCALE GENOMIC DNA]</scope>
    <source>
        <strain evidence="1 2">FD-317 M1</strain>
    </source>
</reference>
<dbReference type="Proteomes" id="UP000053593">
    <property type="component" value="Unassembled WGS sequence"/>
</dbReference>
<dbReference type="HOGENOM" id="CLU_2236881_0_0_1"/>
<dbReference type="EMBL" id="KN834902">
    <property type="protein sequence ID" value="KIK50447.1"/>
    <property type="molecule type" value="Genomic_DNA"/>
</dbReference>
<name>A0A0D0BYH0_9AGAR</name>
<evidence type="ECO:0000313" key="1">
    <source>
        <dbReference type="EMBL" id="KIK50447.1"/>
    </source>
</evidence>